<dbReference type="SUPFAM" id="SSF53850">
    <property type="entry name" value="Periplasmic binding protein-like II"/>
    <property type="match status" value="1"/>
</dbReference>
<evidence type="ECO:0000256" key="2">
    <source>
        <dbReference type="ARBA" id="ARBA00023015"/>
    </source>
</evidence>
<evidence type="ECO:0000313" key="6">
    <source>
        <dbReference type="EMBL" id="EEP67101.1"/>
    </source>
</evidence>
<dbReference type="PROSITE" id="PS50931">
    <property type="entry name" value="HTH_LYSR"/>
    <property type="match status" value="1"/>
</dbReference>
<dbReference type="EMBL" id="ACJW02000005">
    <property type="protein sequence ID" value="EEP67101.1"/>
    <property type="molecule type" value="Genomic_DNA"/>
</dbReference>
<evidence type="ECO:0000256" key="1">
    <source>
        <dbReference type="ARBA" id="ARBA00009437"/>
    </source>
</evidence>
<dbReference type="PRINTS" id="PR00039">
    <property type="entry name" value="HTHLYSR"/>
</dbReference>
<dbReference type="InterPro" id="IPR036390">
    <property type="entry name" value="WH_DNA-bd_sf"/>
</dbReference>
<keyword evidence="3" id="KW-0238">DNA-binding</keyword>
<evidence type="ECO:0000259" key="5">
    <source>
        <dbReference type="PROSITE" id="PS50931"/>
    </source>
</evidence>
<dbReference type="GeneID" id="84905502"/>
<dbReference type="PANTHER" id="PTHR30346:SF28">
    <property type="entry name" value="HTH-TYPE TRANSCRIPTIONAL REGULATOR CYNR"/>
    <property type="match status" value="1"/>
</dbReference>
<organism evidence="6 7">
    <name type="scientific">Kingella oralis ATCC 51147</name>
    <dbReference type="NCBI Taxonomy" id="629741"/>
    <lineage>
        <taxon>Bacteria</taxon>
        <taxon>Pseudomonadati</taxon>
        <taxon>Pseudomonadota</taxon>
        <taxon>Betaproteobacteria</taxon>
        <taxon>Neisseriales</taxon>
        <taxon>Neisseriaceae</taxon>
        <taxon>Kingella</taxon>
    </lineage>
</organism>
<keyword evidence="4" id="KW-0804">Transcription</keyword>
<comment type="similarity">
    <text evidence="1">Belongs to the LysR transcriptional regulatory family.</text>
</comment>
<sequence>MKLQQLRYAVEVFRHNLNVSEAAEALFTSQPGVSKQIRLLEDELGVQIFIRSGKRIVAVTQVGMAVLETAEQVLRGVRNIKNIGGEFAKTESGSFTLGATHALLRFRLPSVLAGFRALFPDVRLVLKQGSPAELMGMVFNGEVDLALTMDVAGDGEDLRKLSFGEWRYVLVLPRGHELASKGEISLADVAALPLLTYGFAFDGGALAARAFARARLSWHTVFESDDGGVLLDYVRLGLGAGLIDGAGFDGEKYGDLVALDVGHLFELGEYKVVVRSDGVLRGFAYDFMGLLDGGLTRERVNRLLFAPAVEDFSI</sequence>
<keyword evidence="7" id="KW-1185">Reference proteome</keyword>
<dbReference type="InterPro" id="IPR000847">
    <property type="entry name" value="LysR_HTH_N"/>
</dbReference>
<dbReference type="GO" id="GO:0003677">
    <property type="term" value="F:DNA binding"/>
    <property type="evidence" value="ECO:0007669"/>
    <property type="project" value="UniProtKB-KW"/>
</dbReference>
<protein>
    <submittedName>
        <fullName evidence="6">LysR substrate binding domain protein</fullName>
    </submittedName>
</protein>
<dbReference type="OrthoDB" id="5297026at2"/>
<dbReference type="Gene3D" id="3.40.190.10">
    <property type="entry name" value="Periplasmic binding protein-like II"/>
    <property type="match status" value="2"/>
</dbReference>
<accession>C4GLV0</accession>
<dbReference type="Proteomes" id="UP000003009">
    <property type="component" value="Unassembled WGS sequence"/>
</dbReference>
<dbReference type="STRING" id="629741.GCWU000324_02673"/>
<dbReference type="GO" id="GO:0032993">
    <property type="term" value="C:protein-DNA complex"/>
    <property type="evidence" value="ECO:0007669"/>
    <property type="project" value="TreeGrafter"/>
</dbReference>
<dbReference type="Pfam" id="PF00126">
    <property type="entry name" value="HTH_1"/>
    <property type="match status" value="1"/>
</dbReference>
<dbReference type="RefSeq" id="WP_003798114.1">
    <property type="nucleotide sequence ID" value="NZ_GG665873.1"/>
</dbReference>
<evidence type="ECO:0000313" key="7">
    <source>
        <dbReference type="Proteomes" id="UP000003009"/>
    </source>
</evidence>
<dbReference type="AlphaFoldDB" id="C4GLV0"/>
<dbReference type="InterPro" id="IPR036388">
    <property type="entry name" value="WH-like_DNA-bd_sf"/>
</dbReference>
<dbReference type="HOGENOM" id="CLU_039613_6_2_4"/>
<gene>
    <name evidence="6" type="ORF">GCWU000324_02673</name>
</gene>
<dbReference type="Gene3D" id="1.10.10.10">
    <property type="entry name" value="Winged helix-like DNA-binding domain superfamily/Winged helix DNA-binding domain"/>
    <property type="match status" value="1"/>
</dbReference>
<keyword evidence="2" id="KW-0805">Transcription regulation</keyword>
<evidence type="ECO:0000256" key="4">
    <source>
        <dbReference type="ARBA" id="ARBA00023163"/>
    </source>
</evidence>
<reference evidence="6" key="1">
    <citation type="submission" date="2009-04" db="EMBL/GenBank/DDBJ databases">
        <authorList>
            <person name="Weinstock G."/>
            <person name="Sodergren E."/>
            <person name="Clifton S."/>
            <person name="Fulton L."/>
            <person name="Fulton B."/>
            <person name="Courtney L."/>
            <person name="Fronick C."/>
            <person name="Harrison M."/>
            <person name="Strong C."/>
            <person name="Farmer C."/>
            <person name="Delahaunty K."/>
            <person name="Markovic C."/>
            <person name="Hall O."/>
            <person name="Minx P."/>
            <person name="Tomlinson C."/>
            <person name="Mitreva M."/>
            <person name="Nelson J."/>
            <person name="Hou S."/>
            <person name="Wollam A."/>
            <person name="Pepin K.H."/>
            <person name="Johnson M."/>
            <person name="Bhonagiri V."/>
            <person name="Nash W.E."/>
            <person name="Warren W."/>
            <person name="Chinwalla A."/>
            <person name="Mardis E.R."/>
            <person name="Wilson R.K."/>
        </authorList>
    </citation>
    <scope>NUCLEOTIDE SEQUENCE [LARGE SCALE GENOMIC DNA]</scope>
    <source>
        <strain evidence="6">ATCC 51147</strain>
    </source>
</reference>
<dbReference type="SUPFAM" id="SSF46785">
    <property type="entry name" value="Winged helix' DNA-binding domain"/>
    <property type="match status" value="1"/>
</dbReference>
<comment type="caution">
    <text evidence="6">The sequence shown here is derived from an EMBL/GenBank/DDBJ whole genome shotgun (WGS) entry which is preliminary data.</text>
</comment>
<proteinExistence type="inferred from homology"/>
<dbReference type="Pfam" id="PF03466">
    <property type="entry name" value="LysR_substrate"/>
    <property type="match status" value="1"/>
</dbReference>
<name>C4GLV0_9NEIS</name>
<dbReference type="InterPro" id="IPR005119">
    <property type="entry name" value="LysR_subst-bd"/>
</dbReference>
<dbReference type="PANTHER" id="PTHR30346">
    <property type="entry name" value="TRANSCRIPTIONAL DUAL REGULATOR HCAR-RELATED"/>
    <property type="match status" value="1"/>
</dbReference>
<evidence type="ECO:0000256" key="3">
    <source>
        <dbReference type="ARBA" id="ARBA00023125"/>
    </source>
</evidence>
<dbReference type="GO" id="GO:0003700">
    <property type="term" value="F:DNA-binding transcription factor activity"/>
    <property type="evidence" value="ECO:0007669"/>
    <property type="project" value="InterPro"/>
</dbReference>
<feature type="domain" description="HTH lysR-type" evidence="5">
    <location>
        <begin position="1"/>
        <end position="59"/>
    </location>
</feature>